<accession>A0A5J6VK09</accession>
<reference evidence="1" key="1">
    <citation type="journal article" date="2019" name="Philos. Trans. R. Soc. Lond., B, Biol. Sci.">
        <title>Targeted metagenomic recovery of four divergent viruses reveals shared and distinctive characteristics of giant viruses of marine eukaryotes.</title>
        <authorList>
            <person name="Needham D.M."/>
            <person name="Poirier C."/>
            <person name="Hehenberger E."/>
            <person name="Jimenez V."/>
            <person name="Swalwell J.E."/>
            <person name="Santoro A.E."/>
            <person name="Worden A.Z."/>
        </authorList>
    </citation>
    <scope>NUCLEOTIDE SEQUENCE</scope>
    <source>
        <strain evidence="1">MPacV-611</strain>
    </source>
</reference>
<dbReference type="EMBL" id="MN448284">
    <property type="protein sequence ID" value="QFG74224.1"/>
    <property type="molecule type" value="Genomic_DNA"/>
</dbReference>
<evidence type="ECO:0000313" key="1">
    <source>
        <dbReference type="EMBL" id="QFG74224.1"/>
    </source>
</evidence>
<protein>
    <submittedName>
        <fullName evidence="1">Uncharacterized protein</fullName>
    </submittedName>
</protein>
<name>A0A5J6VK09_9VIRU</name>
<sequence>MSENENNFNLEKLPIVKTDNLDLESKLNKIIEAISRLEKINEIIDKKILDINKMYLRFDSNRSQLFRKTNTFLKFQTDLLNIEKKNLKNKKNLIFKKISEELNELGEYIVLTLISLEDLEIENRELISKIKNKIAQVKKIKIPDKSNIKNLFITNIKNMELIIEFIKLLDTYTKNILHESNKKNIHSNNLKLSLCNKKKYIIIDYNNFNTQIKELLDYLVDFTNNVILDLDNNNILKFLLDDNK</sequence>
<proteinExistence type="predicted"/>
<organism evidence="1">
    <name type="scientific">Megaviridae environmental sample</name>
    <dbReference type="NCBI Taxonomy" id="1737588"/>
    <lineage>
        <taxon>Viruses</taxon>
        <taxon>Varidnaviria</taxon>
        <taxon>Bamfordvirae</taxon>
        <taxon>Nucleocytoviricota</taxon>
        <taxon>Megaviricetes</taxon>
        <taxon>Imitervirales</taxon>
        <taxon>Mimiviridae</taxon>
        <taxon>environmental samples</taxon>
    </lineage>
</organism>